<dbReference type="AlphaFoldDB" id="A0A3E3DMP3"/>
<comment type="caution">
    <text evidence="1">The sequence shown here is derived from an EMBL/GenBank/DDBJ whole genome shotgun (WGS) entry which is preliminary data.</text>
</comment>
<sequence>MRSAKEITESLEIAKGLCEGKTNESWNARKAGRVMAELITHFKKKEIEEQYDRVQIIATVVISKEDIDDIMVSALEGGITYWVDKVEPRCGIEFDFASDVISKGGSILIHDNEEDATYELTKAKLLQGIRMYAEQPKNSDIFEVIDHELHIDCGMVDAEVADAIIQYALFGEIIYG</sequence>
<dbReference type="OrthoDB" id="2087856at2"/>
<evidence type="ECO:0000313" key="2">
    <source>
        <dbReference type="Proteomes" id="UP000261023"/>
    </source>
</evidence>
<gene>
    <name evidence="1" type="ORF">DWX31_15325</name>
</gene>
<organism evidence="1 2">
    <name type="scientific">Hungatella hathewayi</name>
    <dbReference type="NCBI Taxonomy" id="154046"/>
    <lineage>
        <taxon>Bacteria</taxon>
        <taxon>Bacillati</taxon>
        <taxon>Bacillota</taxon>
        <taxon>Clostridia</taxon>
        <taxon>Lachnospirales</taxon>
        <taxon>Lachnospiraceae</taxon>
        <taxon>Hungatella</taxon>
    </lineage>
</organism>
<proteinExistence type="predicted"/>
<protein>
    <submittedName>
        <fullName evidence="1">Uncharacterized protein</fullName>
    </submittedName>
</protein>
<dbReference type="EMBL" id="QTJW01000009">
    <property type="protein sequence ID" value="RGD69958.1"/>
    <property type="molecule type" value="Genomic_DNA"/>
</dbReference>
<reference evidence="1 2" key="1">
    <citation type="submission" date="2018-08" db="EMBL/GenBank/DDBJ databases">
        <title>A genome reference for cultivated species of the human gut microbiota.</title>
        <authorList>
            <person name="Zou Y."/>
            <person name="Xue W."/>
            <person name="Luo G."/>
        </authorList>
    </citation>
    <scope>NUCLEOTIDE SEQUENCE [LARGE SCALE GENOMIC DNA]</scope>
    <source>
        <strain evidence="1 2">AF19-13AC</strain>
    </source>
</reference>
<dbReference type="Proteomes" id="UP000261023">
    <property type="component" value="Unassembled WGS sequence"/>
</dbReference>
<accession>A0A3E3DMP3</accession>
<name>A0A3E3DMP3_9FIRM</name>
<evidence type="ECO:0000313" key="1">
    <source>
        <dbReference type="EMBL" id="RGD69958.1"/>
    </source>
</evidence>
<dbReference type="RefSeq" id="WP_117502475.1">
    <property type="nucleotide sequence ID" value="NZ_QTJW01000009.1"/>
</dbReference>